<feature type="transmembrane region" description="Helical" evidence="7">
    <location>
        <begin position="145"/>
        <end position="165"/>
    </location>
</feature>
<evidence type="ECO:0000256" key="3">
    <source>
        <dbReference type="ARBA" id="ARBA00022475"/>
    </source>
</evidence>
<proteinExistence type="predicted"/>
<feature type="transmembrane region" description="Helical" evidence="7">
    <location>
        <begin position="177"/>
        <end position="196"/>
    </location>
</feature>
<dbReference type="Pfam" id="PF07690">
    <property type="entry name" value="MFS_1"/>
    <property type="match status" value="1"/>
</dbReference>
<dbReference type="PRINTS" id="PR01036">
    <property type="entry name" value="TCRTETB"/>
</dbReference>
<protein>
    <submittedName>
        <fullName evidence="9">Probable transporter protein</fullName>
    </submittedName>
</protein>
<evidence type="ECO:0000256" key="7">
    <source>
        <dbReference type="SAM" id="Phobius"/>
    </source>
</evidence>
<feature type="transmembrane region" description="Helical" evidence="7">
    <location>
        <begin position="298"/>
        <end position="319"/>
    </location>
</feature>
<dbReference type="eggNOG" id="COG2814">
    <property type="taxonomic scope" value="Bacteria"/>
</dbReference>
<keyword evidence="4 7" id="KW-0812">Transmembrane</keyword>
<keyword evidence="2" id="KW-0813">Transport</keyword>
<dbReference type="Gene3D" id="1.20.1720.10">
    <property type="entry name" value="Multidrug resistance protein D"/>
    <property type="match status" value="1"/>
</dbReference>
<evidence type="ECO:0000256" key="2">
    <source>
        <dbReference type="ARBA" id="ARBA00022448"/>
    </source>
</evidence>
<dbReference type="SUPFAM" id="SSF103473">
    <property type="entry name" value="MFS general substrate transporter"/>
    <property type="match status" value="1"/>
</dbReference>
<dbReference type="GO" id="GO:0005886">
    <property type="term" value="C:plasma membrane"/>
    <property type="evidence" value="ECO:0007669"/>
    <property type="project" value="UniProtKB-SubCell"/>
</dbReference>
<dbReference type="InterPro" id="IPR036259">
    <property type="entry name" value="MFS_trans_sf"/>
</dbReference>
<gene>
    <name evidence="9" type="ordered locus">RHE_CH02540</name>
</gene>
<feature type="transmembrane region" description="Helical" evidence="7">
    <location>
        <begin position="502"/>
        <end position="521"/>
    </location>
</feature>
<sequence>MDRGLWTSTSLLFSRERIKLGPRFGGAFFLAGQGGQEYSRPVLDLAFPACCNGRIQPVCGSLHAPSRQISDRLPSRFPAASSGIFIGGSMTTAETSEQGQEAAGGRQAKIVALVVAVSFFMQILDGTIVATSLPQMAASFGVQPVSMSIGITVYMLTMAAFIPLSGWLGDRFGARRVFLASIGVFTGASLFCGLSGSLTEFVLWRALQGAGSALMTPVGRIIVLKNARKSELVQAIALITWPALTAPVVGPVLGGFITTYASWHWNFLINIPIGIIGMGLVQRFVPEQREADPGRLDILGFILSAAGLTLLLAALELSVKWEGGLWPVISMLAAGIVLSVVATRHFLAVDNPLLDLSAFRVQTFSMSTLSAGTACRTAINATPFLLPLLFQLGFGLSSIAAGTYLLVYFLGNFSMKAVTTPLLRFFGFRTVLGLNGLIAALSIVACGFLTPETPPFFIHALLFLAGLSRSMEFTALNTLAFADIGPAQRSSASTLSSMLQQVSMLLGVAMAAAVLNISSALRGAASPVLADFRWAFVVVGAIGIVSSLRFLQLPKEAGAEVSGHRKFQER</sequence>
<feature type="transmembrane region" description="Helical" evidence="7">
    <location>
        <begin position="385"/>
        <end position="410"/>
    </location>
</feature>
<keyword evidence="5 7" id="KW-1133">Transmembrane helix</keyword>
<dbReference type="Proteomes" id="UP000001936">
    <property type="component" value="Chromosome"/>
</dbReference>
<feature type="transmembrane region" description="Helical" evidence="7">
    <location>
        <begin position="431"/>
        <end position="450"/>
    </location>
</feature>
<dbReference type="PANTHER" id="PTHR42718:SF46">
    <property type="entry name" value="BLR6921 PROTEIN"/>
    <property type="match status" value="1"/>
</dbReference>
<dbReference type="InterPro" id="IPR020846">
    <property type="entry name" value="MFS_dom"/>
</dbReference>
<comment type="subcellular location">
    <subcellularLocation>
        <location evidence="1">Cell membrane</location>
        <topology evidence="1">Multi-pass membrane protein</topology>
    </subcellularLocation>
</comment>
<keyword evidence="10" id="KW-1185">Reference proteome</keyword>
<evidence type="ECO:0000313" key="9">
    <source>
        <dbReference type="EMBL" id="ABC91315.1"/>
    </source>
</evidence>
<evidence type="ECO:0000256" key="1">
    <source>
        <dbReference type="ARBA" id="ARBA00004651"/>
    </source>
</evidence>
<feature type="transmembrane region" description="Helical" evidence="7">
    <location>
        <begin position="325"/>
        <end position="347"/>
    </location>
</feature>
<dbReference type="InterPro" id="IPR011701">
    <property type="entry name" value="MFS"/>
</dbReference>
<keyword evidence="3" id="KW-1003">Cell membrane</keyword>
<evidence type="ECO:0000256" key="4">
    <source>
        <dbReference type="ARBA" id="ARBA00022692"/>
    </source>
</evidence>
<feature type="transmembrane region" description="Helical" evidence="7">
    <location>
        <begin position="110"/>
        <end position="133"/>
    </location>
</feature>
<evidence type="ECO:0000256" key="5">
    <source>
        <dbReference type="ARBA" id="ARBA00022989"/>
    </source>
</evidence>
<feature type="domain" description="Major facilitator superfamily (MFS) profile" evidence="8">
    <location>
        <begin position="111"/>
        <end position="558"/>
    </location>
</feature>
<evidence type="ECO:0000259" key="8">
    <source>
        <dbReference type="PROSITE" id="PS50850"/>
    </source>
</evidence>
<reference evidence="9 10" key="1">
    <citation type="journal article" date="2006" name="Proc. Natl. Acad. Sci. U.S.A.">
        <title>The partitioned Rhizobium etli genome: genetic and metabolic redundancy in seven interacting replicons.</title>
        <authorList>
            <person name="Gonzalez V."/>
            <person name="Santamaria R.I."/>
            <person name="Bustos P."/>
            <person name="Hernandez-Gonzalez I."/>
            <person name="Medrano-Soto A."/>
            <person name="Moreno-Hagelsieb G."/>
            <person name="Janga S.C."/>
            <person name="Ramirez M.A."/>
            <person name="Jimenez-Jacinto V."/>
            <person name="Collado-Vides J."/>
            <person name="Davila G."/>
        </authorList>
    </citation>
    <scope>NUCLEOTIDE SEQUENCE [LARGE SCALE GENOMIC DNA]</scope>
    <source>
        <strain evidence="10">ATCC 51251 / DSM 11541 / JCM 21823 / NBRC 15573 / CFN 42</strain>
    </source>
</reference>
<accession>Q2K771</accession>
<dbReference type="KEGG" id="ret:RHE_CH02540"/>
<evidence type="ECO:0000256" key="6">
    <source>
        <dbReference type="ARBA" id="ARBA00023136"/>
    </source>
</evidence>
<feature type="transmembrane region" description="Helical" evidence="7">
    <location>
        <begin position="235"/>
        <end position="257"/>
    </location>
</feature>
<feature type="transmembrane region" description="Helical" evidence="7">
    <location>
        <begin position="533"/>
        <end position="551"/>
    </location>
</feature>
<dbReference type="AlphaFoldDB" id="Q2K771"/>
<dbReference type="PANTHER" id="PTHR42718">
    <property type="entry name" value="MAJOR FACILITATOR SUPERFAMILY MULTIDRUG TRANSPORTER MFSC"/>
    <property type="match status" value="1"/>
</dbReference>
<evidence type="ECO:0000313" key="10">
    <source>
        <dbReference type="Proteomes" id="UP000001936"/>
    </source>
</evidence>
<organism evidence="9 10">
    <name type="scientific">Rhizobium etli (strain ATCC 51251 / DSM 11541 / JCM 21823 / NBRC 15573 / CFN 42)</name>
    <dbReference type="NCBI Taxonomy" id="347834"/>
    <lineage>
        <taxon>Bacteria</taxon>
        <taxon>Pseudomonadati</taxon>
        <taxon>Pseudomonadota</taxon>
        <taxon>Alphaproteobacteria</taxon>
        <taxon>Hyphomicrobiales</taxon>
        <taxon>Rhizobiaceae</taxon>
        <taxon>Rhizobium/Agrobacterium group</taxon>
        <taxon>Rhizobium</taxon>
    </lineage>
</organism>
<dbReference type="EMBL" id="CP000133">
    <property type="protein sequence ID" value="ABC91315.1"/>
    <property type="molecule type" value="Genomic_DNA"/>
</dbReference>
<dbReference type="PROSITE" id="PS50850">
    <property type="entry name" value="MFS"/>
    <property type="match status" value="1"/>
</dbReference>
<dbReference type="GO" id="GO:0022857">
    <property type="term" value="F:transmembrane transporter activity"/>
    <property type="evidence" value="ECO:0007669"/>
    <property type="project" value="InterPro"/>
</dbReference>
<name>Q2K771_RHIEC</name>
<dbReference type="HOGENOM" id="CLU_000960_28_0_5"/>
<keyword evidence="6 7" id="KW-0472">Membrane</keyword>
<dbReference type="Gene3D" id="1.20.1250.20">
    <property type="entry name" value="MFS general substrate transporter like domains"/>
    <property type="match status" value="1"/>
</dbReference>
<feature type="transmembrane region" description="Helical" evidence="7">
    <location>
        <begin position="263"/>
        <end position="286"/>
    </location>
</feature>